<dbReference type="InterPro" id="IPR003004">
    <property type="entry name" value="GspF/PilC"/>
</dbReference>
<gene>
    <name evidence="10" type="ORF">A3B49_00210</name>
</gene>
<feature type="domain" description="Type II secretion system protein GspF" evidence="9">
    <location>
        <begin position="271"/>
        <end position="393"/>
    </location>
</feature>
<evidence type="ECO:0000259" key="9">
    <source>
        <dbReference type="Pfam" id="PF00482"/>
    </source>
</evidence>
<keyword evidence="7 8" id="KW-0472">Membrane</keyword>
<comment type="subcellular location">
    <subcellularLocation>
        <location evidence="1">Cell inner membrane</location>
        <topology evidence="1">Multi-pass membrane protein</topology>
    </subcellularLocation>
</comment>
<feature type="transmembrane region" description="Helical" evidence="8">
    <location>
        <begin position="168"/>
        <end position="190"/>
    </location>
</feature>
<evidence type="ECO:0000256" key="8">
    <source>
        <dbReference type="SAM" id="Phobius"/>
    </source>
</evidence>
<proteinExistence type="inferred from homology"/>
<dbReference type="AlphaFoldDB" id="A0A1F5MK33"/>
<evidence type="ECO:0000256" key="5">
    <source>
        <dbReference type="ARBA" id="ARBA00022692"/>
    </source>
</evidence>
<dbReference type="PANTHER" id="PTHR30012:SF0">
    <property type="entry name" value="TYPE II SECRETION SYSTEM PROTEIN F-RELATED"/>
    <property type="match status" value="1"/>
</dbReference>
<feature type="transmembrane region" description="Helical" evidence="8">
    <location>
        <begin position="210"/>
        <end position="236"/>
    </location>
</feature>
<keyword evidence="5 8" id="KW-0812">Transmembrane</keyword>
<dbReference type="Proteomes" id="UP000178017">
    <property type="component" value="Unassembled WGS sequence"/>
</dbReference>
<keyword evidence="6 8" id="KW-1133">Transmembrane helix</keyword>
<protein>
    <recommendedName>
        <fullName evidence="9">Type II secretion system protein GspF domain-containing protein</fullName>
    </recommendedName>
</protein>
<dbReference type="Gene3D" id="1.20.81.30">
    <property type="entry name" value="Type II secretion system (T2SS), domain F"/>
    <property type="match status" value="2"/>
</dbReference>
<accession>A0A1F5MK33</accession>
<comment type="caution">
    <text evidence="10">The sequence shown here is derived from an EMBL/GenBank/DDBJ whole genome shotgun (WGS) entry which is preliminary data.</text>
</comment>
<keyword evidence="3" id="KW-1003">Cell membrane</keyword>
<name>A0A1F5MK33_9BACT</name>
<feature type="domain" description="Type II secretion system protein GspF" evidence="9">
    <location>
        <begin position="69"/>
        <end position="191"/>
    </location>
</feature>
<evidence type="ECO:0000256" key="4">
    <source>
        <dbReference type="ARBA" id="ARBA00022519"/>
    </source>
</evidence>
<dbReference type="InterPro" id="IPR042094">
    <property type="entry name" value="T2SS_GspF_sf"/>
</dbReference>
<reference evidence="10 11" key="1">
    <citation type="journal article" date="2016" name="Nat. Commun.">
        <title>Thousands of microbial genomes shed light on interconnected biogeochemical processes in an aquifer system.</title>
        <authorList>
            <person name="Anantharaman K."/>
            <person name="Brown C.T."/>
            <person name="Hug L.A."/>
            <person name="Sharon I."/>
            <person name="Castelle C.J."/>
            <person name="Probst A.J."/>
            <person name="Thomas B.C."/>
            <person name="Singh A."/>
            <person name="Wilkins M.J."/>
            <person name="Karaoz U."/>
            <person name="Brodie E.L."/>
            <person name="Williams K.H."/>
            <person name="Hubbard S.S."/>
            <person name="Banfield J.F."/>
        </authorList>
    </citation>
    <scope>NUCLEOTIDE SEQUENCE [LARGE SCALE GENOMIC DNA]</scope>
</reference>
<comment type="similarity">
    <text evidence="2">Belongs to the GSP F family.</text>
</comment>
<dbReference type="PRINTS" id="PR00812">
    <property type="entry name" value="BCTERIALGSPF"/>
</dbReference>
<evidence type="ECO:0000256" key="1">
    <source>
        <dbReference type="ARBA" id="ARBA00004429"/>
    </source>
</evidence>
<sequence length="402" mass="44497">MPIFTYLTKDITGIAHKGEIEARDEFQAARILRGKKLIIISLTTRNEFQEKYLDQLFNKVSFAEVVVTTRQLATMVSSGLILSEALDILADQEPNPRFKKILSSISADIKGGMDFATALEKFPDVFPNIYAKLVRAGQISGKLDTILLELATNLEKERIFKSRIGGAMIYPIVVVCMMIGVALVMVFFVVPKLTGLYSESSIELPLPTKIMLSVTGVLLSYWWLFLIIIIGVTVASKRYISTPEGRFVFDKLMLKMPVVNKIINLVILTNFTRTFALLVGSGVSILESIKIVADVTGNLVYKAVLDSAYKGVERGLTLSAQLLNTNVFPKLVGQMIKTGEETGKLDEVLFKLADYFESEADESLKNITTIIEPVILLILGLGVAFLVVSIILPIYQLTTNIK</sequence>
<dbReference type="InterPro" id="IPR018076">
    <property type="entry name" value="T2SS_GspF_dom"/>
</dbReference>
<evidence type="ECO:0000256" key="7">
    <source>
        <dbReference type="ARBA" id="ARBA00023136"/>
    </source>
</evidence>
<dbReference type="GO" id="GO:0005886">
    <property type="term" value="C:plasma membrane"/>
    <property type="evidence" value="ECO:0007669"/>
    <property type="project" value="UniProtKB-SubCell"/>
</dbReference>
<keyword evidence="4" id="KW-0997">Cell inner membrane</keyword>
<organism evidence="10 11">
    <name type="scientific">Candidatus Daviesbacteria bacterium RIFCSPLOWO2_01_FULL_40_24</name>
    <dbReference type="NCBI Taxonomy" id="1797787"/>
    <lineage>
        <taxon>Bacteria</taxon>
        <taxon>Candidatus Daviesiibacteriota</taxon>
    </lineage>
</organism>
<evidence type="ECO:0000256" key="2">
    <source>
        <dbReference type="ARBA" id="ARBA00005745"/>
    </source>
</evidence>
<evidence type="ECO:0000313" key="10">
    <source>
        <dbReference type="EMBL" id="OGE65650.1"/>
    </source>
</evidence>
<evidence type="ECO:0000313" key="11">
    <source>
        <dbReference type="Proteomes" id="UP000178017"/>
    </source>
</evidence>
<evidence type="ECO:0000256" key="3">
    <source>
        <dbReference type="ARBA" id="ARBA00022475"/>
    </source>
</evidence>
<dbReference type="EMBL" id="MFDO01000014">
    <property type="protein sequence ID" value="OGE65650.1"/>
    <property type="molecule type" value="Genomic_DNA"/>
</dbReference>
<evidence type="ECO:0000256" key="6">
    <source>
        <dbReference type="ARBA" id="ARBA00022989"/>
    </source>
</evidence>
<dbReference type="Pfam" id="PF00482">
    <property type="entry name" value="T2SSF"/>
    <property type="match status" value="2"/>
</dbReference>
<feature type="transmembrane region" description="Helical" evidence="8">
    <location>
        <begin position="374"/>
        <end position="395"/>
    </location>
</feature>
<dbReference type="FunFam" id="1.20.81.30:FF:000001">
    <property type="entry name" value="Type II secretion system protein F"/>
    <property type="match status" value="2"/>
</dbReference>
<dbReference type="PANTHER" id="PTHR30012">
    <property type="entry name" value="GENERAL SECRETION PATHWAY PROTEIN"/>
    <property type="match status" value="1"/>
</dbReference>